<comment type="caution">
    <text evidence="2">The sequence shown here is derived from an EMBL/GenBank/DDBJ whole genome shotgun (WGS) entry which is preliminary data.</text>
</comment>
<gene>
    <name evidence="2" type="ORF">GCM10009550_39380</name>
</gene>
<name>A0ABP4BUN5_9ACTN</name>
<sequence>MFGYVLGNVTHDEQSRAVLAHVAVALPGGGFLALAEGVSDRPPGLIEAHVDRICDVTDEPWALRGASNVTRSLDGLKSGATSRGGVPCEGPSSSSLMHVRSAAGQKVDGPA</sequence>
<evidence type="ECO:0000313" key="3">
    <source>
        <dbReference type="Proteomes" id="UP001500665"/>
    </source>
</evidence>
<keyword evidence="3" id="KW-1185">Reference proteome</keyword>
<feature type="region of interest" description="Disordered" evidence="1">
    <location>
        <begin position="75"/>
        <end position="111"/>
    </location>
</feature>
<reference evidence="3" key="1">
    <citation type="journal article" date="2019" name="Int. J. Syst. Evol. Microbiol.">
        <title>The Global Catalogue of Microorganisms (GCM) 10K type strain sequencing project: providing services to taxonomists for standard genome sequencing and annotation.</title>
        <authorList>
            <consortium name="The Broad Institute Genomics Platform"/>
            <consortium name="The Broad Institute Genome Sequencing Center for Infectious Disease"/>
            <person name="Wu L."/>
            <person name="Ma J."/>
        </authorList>
    </citation>
    <scope>NUCLEOTIDE SEQUENCE [LARGE SCALE GENOMIC DNA]</scope>
    <source>
        <strain evidence="3">JCM 10696</strain>
    </source>
</reference>
<accession>A0ABP4BUN5</accession>
<dbReference type="EMBL" id="BAAAHH010000015">
    <property type="protein sequence ID" value="GAA0955105.1"/>
    <property type="molecule type" value="Genomic_DNA"/>
</dbReference>
<organism evidence="2 3">
    <name type="scientific">Actinocorallia libanotica</name>
    <dbReference type="NCBI Taxonomy" id="46162"/>
    <lineage>
        <taxon>Bacteria</taxon>
        <taxon>Bacillati</taxon>
        <taxon>Actinomycetota</taxon>
        <taxon>Actinomycetes</taxon>
        <taxon>Streptosporangiales</taxon>
        <taxon>Thermomonosporaceae</taxon>
        <taxon>Actinocorallia</taxon>
    </lineage>
</organism>
<evidence type="ECO:0000313" key="2">
    <source>
        <dbReference type="EMBL" id="GAA0955105.1"/>
    </source>
</evidence>
<evidence type="ECO:0000256" key="1">
    <source>
        <dbReference type="SAM" id="MobiDB-lite"/>
    </source>
</evidence>
<proteinExistence type="predicted"/>
<dbReference type="InterPro" id="IPR029063">
    <property type="entry name" value="SAM-dependent_MTases_sf"/>
</dbReference>
<protein>
    <submittedName>
        <fullName evidence="2">Uncharacterized protein</fullName>
    </submittedName>
</protein>
<dbReference type="Proteomes" id="UP001500665">
    <property type="component" value="Unassembled WGS sequence"/>
</dbReference>
<dbReference type="Gene3D" id="3.40.50.150">
    <property type="entry name" value="Vaccinia Virus protein VP39"/>
    <property type="match status" value="1"/>
</dbReference>